<proteinExistence type="predicted"/>
<dbReference type="Pfam" id="PF05420">
    <property type="entry name" value="BCSC_C"/>
    <property type="match status" value="1"/>
</dbReference>
<dbReference type="EMBL" id="APBQ01000009">
    <property type="protein sequence ID" value="ENY79512.1"/>
    <property type="molecule type" value="Genomic_DNA"/>
</dbReference>
<gene>
    <name evidence="5" type="ORF">C206_01752</name>
</gene>
<evidence type="ECO:0000256" key="3">
    <source>
        <dbReference type="ARBA" id="ARBA00022803"/>
    </source>
</evidence>
<keyword evidence="2" id="KW-0677">Repeat</keyword>
<sequence length="239" mass="26894">MLSFAGARDRPTGVRWGGVTANGATLGLSWDQGGDNGVWASLGHHWLYGENVADNQRTRAMAGFYHRVVEKADERVRVGVTLMHWRHDKDLGGYSLGQGGYYSPQRYSSVGVPVSYAWRNYDWSLLLEGSVSWSQAHSGSSRLYPDAHINRKVLANYGVDSNIDAMTEASDSSGLGYRLRGLFERRLSDQWVLGGGFDWQHSDDYAPSHGMLYLRYLFEPWRGNLALPVTPLEPYSEWR</sequence>
<dbReference type="Proteomes" id="UP000013237">
    <property type="component" value="Unassembled WGS sequence"/>
</dbReference>
<dbReference type="AlphaFoldDB" id="A0AAD2WFY5"/>
<feature type="domain" description="Cellulose synthase operon C C-terminal" evidence="4">
    <location>
        <begin position="1"/>
        <end position="219"/>
    </location>
</feature>
<accession>A0AAD2WFY5</accession>
<dbReference type="InterPro" id="IPR008410">
    <property type="entry name" value="BCSC_C"/>
</dbReference>
<dbReference type="GO" id="GO:0019867">
    <property type="term" value="C:outer membrane"/>
    <property type="evidence" value="ECO:0007669"/>
    <property type="project" value="InterPro"/>
</dbReference>
<evidence type="ECO:0000313" key="6">
    <source>
        <dbReference type="Proteomes" id="UP000013237"/>
    </source>
</evidence>
<dbReference type="GO" id="GO:0030244">
    <property type="term" value="P:cellulose biosynthetic process"/>
    <property type="evidence" value="ECO:0007669"/>
    <property type="project" value="InterPro"/>
</dbReference>
<evidence type="ECO:0000259" key="4">
    <source>
        <dbReference type="Pfam" id="PF05420"/>
    </source>
</evidence>
<evidence type="ECO:0000256" key="2">
    <source>
        <dbReference type="ARBA" id="ARBA00022737"/>
    </source>
</evidence>
<evidence type="ECO:0000256" key="1">
    <source>
        <dbReference type="ARBA" id="ARBA00022729"/>
    </source>
</evidence>
<protein>
    <submittedName>
        <fullName evidence="5">Cellulose synthase subunit BcsC</fullName>
    </submittedName>
</protein>
<organism evidence="5 6">
    <name type="scientific">Pseudomonas putida TRO1</name>
    <dbReference type="NCBI Taxonomy" id="1227924"/>
    <lineage>
        <taxon>Bacteria</taxon>
        <taxon>Pseudomonadati</taxon>
        <taxon>Pseudomonadota</taxon>
        <taxon>Gammaproteobacteria</taxon>
        <taxon>Pseudomonadales</taxon>
        <taxon>Pseudomonadaceae</taxon>
        <taxon>Pseudomonas</taxon>
    </lineage>
</organism>
<name>A0AAD2WFY5_PSEPU</name>
<comment type="caution">
    <text evidence="5">The sequence shown here is derived from an EMBL/GenBank/DDBJ whole genome shotgun (WGS) entry which is preliminary data.</text>
</comment>
<keyword evidence="1" id="KW-0732">Signal</keyword>
<reference evidence="5 6" key="1">
    <citation type="submission" date="2013-02" db="EMBL/GenBank/DDBJ databases">
        <title>Insights into the proteome of triclosan-resistant Pseudomonas putida TRO1, isolated from activated sludge.</title>
        <authorList>
            <person name="Lolas I.B."/>
            <person name="Almeida B."/>
            <person name="Starnawski P.M."/>
            <person name="Soenderkaer M."/>
            <person name="Nielsen K.L."/>
            <person name="Nielsen J.L."/>
        </authorList>
    </citation>
    <scope>NUCLEOTIDE SEQUENCE [LARGE SCALE GENOMIC DNA]</scope>
    <source>
        <strain evidence="5 6">TRO1</strain>
    </source>
</reference>
<keyword evidence="3" id="KW-0802">TPR repeat</keyword>
<evidence type="ECO:0000313" key="5">
    <source>
        <dbReference type="EMBL" id="ENY79512.1"/>
    </source>
</evidence>